<dbReference type="InterPro" id="IPR015940">
    <property type="entry name" value="UBA"/>
</dbReference>
<organism evidence="3 4">
    <name type="scientific">Lasius niger</name>
    <name type="common">Black garden ant</name>
    <dbReference type="NCBI Taxonomy" id="67767"/>
    <lineage>
        <taxon>Eukaryota</taxon>
        <taxon>Metazoa</taxon>
        <taxon>Ecdysozoa</taxon>
        <taxon>Arthropoda</taxon>
        <taxon>Hexapoda</taxon>
        <taxon>Insecta</taxon>
        <taxon>Pterygota</taxon>
        <taxon>Neoptera</taxon>
        <taxon>Endopterygota</taxon>
        <taxon>Hymenoptera</taxon>
        <taxon>Apocrita</taxon>
        <taxon>Aculeata</taxon>
        <taxon>Formicoidea</taxon>
        <taxon>Formicidae</taxon>
        <taxon>Formicinae</taxon>
        <taxon>Lasius</taxon>
        <taxon>Lasius</taxon>
    </lineage>
</organism>
<keyword evidence="4" id="KW-1185">Reference proteome</keyword>
<dbReference type="Pfam" id="PF00627">
    <property type="entry name" value="UBA"/>
    <property type="match status" value="1"/>
</dbReference>
<feature type="compositionally biased region" description="Pro residues" evidence="1">
    <location>
        <begin position="189"/>
        <end position="203"/>
    </location>
</feature>
<feature type="compositionally biased region" description="Pro residues" evidence="1">
    <location>
        <begin position="27"/>
        <end position="50"/>
    </location>
</feature>
<evidence type="ECO:0000256" key="1">
    <source>
        <dbReference type="SAM" id="MobiDB-lite"/>
    </source>
</evidence>
<evidence type="ECO:0000313" key="4">
    <source>
        <dbReference type="Proteomes" id="UP000036403"/>
    </source>
</evidence>
<accession>A0A0J7L8U8</accession>
<reference evidence="3 4" key="1">
    <citation type="submission" date="2015-04" db="EMBL/GenBank/DDBJ databases">
        <title>Lasius niger genome sequencing.</title>
        <authorList>
            <person name="Konorov E.A."/>
            <person name="Nikitin M.A."/>
            <person name="Kirill M.V."/>
            <person name="Chang P."/>
        </authorList>
    </citation>
    <scope>NUCLEOTIDE SEQUENCE [LARGE SCALE GENOMIC DNA]</scope>
    <source>
        <tissue evidence="3">Whole</tissue>
    </source>
</reference>
<name>A0A0J7L8U8_LASNI</name>
<dbReference type="SUPFAM" id="SSF46934">
    <property type="entry name" value="UBA-like"/>
    <property type="match status" value="1"/>
</dbReference>
<proteinExistence type="predicted"/>
<sequence>MELCNGNCSLIICDDSDEEDDSSPTNSPVPPRRIVPSPPLPPRRPSPSPTPNNHLRNGRHLTVPKENAPPPPASTVTVILNYTDNTQQNNKGSKIFTVLAVNTEARYDMLHRASSPSLVPPIPPIPPSTVAVATRTHGGRRPHGNHASGTPQRQPQPPPTLPEKACRASAINSTTTTTTTSQGPSNNPVVPPVPPPLSAPRPPKAGQGKEAAGIRQDHHYENTFVICGPSHQVVKNLTASRAAGLRALMMARDDPGGGGGGGGGGGAMIKSPESAAYENVNVEHITRLTALGFAQDAVIRALGITRNDLEMACDILHEFATKSS</sequence>
<dbReference type="PaxDb" id="67767-A0A0J7L8U8"/>
<dbReference type="SMART" id="SM00165">
    <property type="entry name" value="UBA"/>
    <property type="match status" value="1"/>
</dbReference>
<evidence type="ECO:0000313" key="3">
    <source>
        <dbReference type="EMBL" id="KMR04601.1"/>
    </source>
</evidence>
<dbReference type="AlphaFoldDB" id="A0A0J7L8U8"/>
<dbReference type="PROSITE" id="PS50030">
    <property type="entry name" value="UBA"/>
    <property type="match status" value="1"/>
</dbReference>
<dbReference type="OrthoDB" id="7237699at2759"/>
<dbReference type="CDD" id="cd14318">
    <property type="entry name" value="UBA_Cbl_like"/>
    <property type="match status" value="1"/>
</dbReference>
<feature type="region of interest" description="Disordered" evidence="1">
    <location>
        <begin position="118"/>
        <end position="209"/>
    </location>
</feature>
<feature type="domain" description="UBA" evidence="2">
    <location>
        <begin position="279"/>
        <end position="319"/>
    </location>
</feature>
<dbReference type="InterPro" id="IPR009060">
    <property type="entry name" value="UBA-like_sf"/>
</dbReference>
<dbReference type="STRING" id="67767.A0A0J7L8U8"/>
<feature type="region of interest" description="Disordered" evidence="1">
    <location>
        <begin position="12"/>
        <end position="75"/>
    </location>
</feature>
<protein>
    <submittedName>
        <fullName evidence="3">E3 ubiquitin-protein ligase cbl-b-like protein</fullName>
    </submittedName>
</protein>
<feature type="compositionally biased region" description="Low complexity" evidence="1">
    <location>
        <begin position="174"/>
        <end position="188"/>
    </location>
</feature>
<dbReference type="Proteomes" id="UP000036403">
    <property type="component" value="Unassembled WGS sequence"/>
</dbReference>
<evidence type="ECO:0000259" key="2">
    <source>
        <dbReference type="PROSITE" id="PS50030"/>
    </source>
</evidence>
<dbReference type="EMBL" id="LBMM01000177">
    <property type="protein sequence ID" value="KMR04601.1"/>
    <property type="molecule type" value="Genomic_DNA"/>
</dbReference>
<dbReference type="Gene3D" id="1.10.8.10">
    <property type="entry name" value="DNA helicase RuvA subunit, C-terminal domain"/>
    <property type="match status" value="1"/>
</dbReference>
<feature type="compositionally biased region" description="Pro residues" evidence="1">
    <location>
        <begin position="118"/>
        <end position="127"/>
    </location>
</feature>
<gene>
    <name evidence="3" type="ORF">RF55_595</name>
</gene>
<comment type="caution">
    <text evidence="3">The sequence shown here is derived from an EMBL/GenBank/DDBJ whole genome shotgun (WGS) entry which is preliminary data.</text>
</comment>